<protein>
    <recommendedName>
        <fullName evidence="3">Spermidine synthase</fullName>
    </recommendedName>
</protein>
<dbReference type="PANTHER" id="PTHR43317">
    <property type="entry name" value="THERMOSPERMINE SYNTHASE ACAULIS5"/>
    <property type="match status" value="1"/>
</dbReference>
<name>A0A3B0Y3E5_9ZZZZ</name>
<dbReference type="AlphaFoldDB" id="A0A3B0Y3E5"/>
<evidence type="ECO:0000256" key="1">
    <source>
        <dbReference type="ARBA" id="ARBA00023115"/>
    </source>
</evidence>
<evidence type="ECO:0000313" key="2">
    <source>
        <dbReference type="EMBL" id="VAW69882.1"/>
    </source>
</evidence>
<gene>
    <name evidence="2" type="ORF">MNBD_GAMMA09-3811</name>
</gene>
<dbReference type="InterPro" id="IPR029063">
    <property type="entry name" value="SAM-dependent_MTases_sf"/>
</dbReference>
<reference evidence="2" key="1">
    <citation type="submission" date="2018-06" db="EMBL/GenBank/DDBJ databases">
        <authorList>
            <person name="Zhirakovskaya E."/>
        </authorList>
    </citation>
    <scope>NUCLEOTIDE SEQUENCE</scope>
</reference>
<dbReference type="SUPFAM" id="SSF53335">
    <property type="entry name" value="S-adenosyl-L-methionine-dependent methyltransferases"/>
    <property type="match status" value="1"/>
</dbReference>
<dbReference type="Gene3D" id="3.40.50.150">
    <property type="entry name" value="Vaccinia Virus protein VP39"/>
    <property type="match status" value="1"/>
</dbReference>
<dbReference type="EMBL" id="UOFI01000180">
    <property type="protein sequence ID" value="VAW69882.1"/>
    <property type="molecule type" value="Genomic_DNA"/>
</dbReference>
<sequence length="244" mass="27619">MSKQIYRIEDSIGEITVIQNDNKRVMSFGSGLEQSSILIDRPEYLIHEYTRVMLLGLMFARTECITLLGLGGGGLLHCIHHYFPEINIQAIEYRRAVIDVAHQWFDLPVAANIHITCSEACEYLKKLPTGTTGLILSDLYEASGMSKVQAQQEFIEAAENALSEQGWLLLNFHQLPEKNSVLMLQIQAVFSDVYVCDVFSGNWVVFCGRYSLALNQAELTARARQLATTVEMPMVYYFKQLRAL</sequence>
<dbReference type="GO" id="GO:0006596">
    <property type="term" value="P:polyamine biosynthetic process"/>
    <property type="evidence" value="ECO:0007669"/>
    <property type="project" value="UniProtKB-KW"/>
</dbReference>
<keyword evidence="1" id="KW-0620">Polyamine biosynthesis</keyword>
<dbReference type="PANTHER" id="PTHR43317:SF1">
    <property type="entry name" value="THERMOSPERMINE SYNTHASE ACAULIS5"/>
    <property type="match status" value="1"/>
</dbReference>
<proteinExistence type="predicted"/>
<organism evidence="2">
    <name type="scientific">hydrothermal vent metagenome</name>
    <dbReference type="NCBI Taxonomy" id="652676"/>
    <lineage>
        <taxon>unclassified sequences</taxon>
        <taxon>metagenomes</taxon>
        <taxon>ecological metagenomes</taxon>
    </lineage>
</organism>
<accession>A0A3B0Y3E5</accession>
<evidence type="ECO:0008006" key="3">
    <source>
        <dbReference type="Google" id="ProtNLM"/>
    </source>
</evidence>